<feature type="compositionally biased region" description="Low complexity" evidence="5">
    <location>
        <begin position="238"/>
        <end position="248"/>
    </location>
</feature>
<keyword evidence="8" id="KW-1185">Reference proteome</keyword>
<dbReference type="Proteomes" id="UP001153069">
    <property type="component" value="Unassembled WGS sequence"/>
</dbReference>
<dbReference type="OrthoDB" id="261960at2759"/>
<feature type="compositionally biased region" description="Acidic residues" evidence="5">
    <location>
        <begin position="152"/>
        <end position="163"/>
    </location>
</feature>
<feature type="compositionally biased region" description="Basic and acidic residues" evidence="5">
    <location>
        <begin position="164"/>
        <end position="191"/>
    </location>
</feature>
<accession>A0A9N8H8A5</accession>
<dbReference type="PROSITE" id="PS01358">
    <property type="entry name" value="ZF_RANBP2_1"/>
    <property type="match status" value="1"/>
</dbReference>
<evidence type="ECO:0000313" key="8">
    <source>
        <dbReference type="Proteomes" id="UP001153069"/>
    </source>
</evidence>
<feature type="compositionally biased region" description="Basic residues" evidence="5">
    <location>
        <begin position="608"/>
        <end position="618"/>
    </location>
</feature>
<feature type="domain" description="RanBP2-type" evidence="6">
    <location>
        <begin position="9"/>
        <end position="38"/>
    </location>
</feature>
<dbReference type="SMART" id="SM00547">
    <property type="entry name" value="ZnF_RBZ"/>
    <property type="match status" value="1"/>
</dbReference>
<keyword evidence="1" id="KW-0479">Metal-binding</keyword>
<dbReference type="AlphaFoldDB" id="A0A9N8H8A5"/>
<evidence type="ECO:0000256" key="3">
    <source>
        <dbReference type="ARBA" id="ARBA00022833"/>
    </source>
</evidence>
<feature type="compositionally biased region" description="Basic and acidic residues" evidence="5">
    <location>
        <begin position="209"/>
        <end position="220"/>
    </location>
</feature>
<reference evidence="7" key="1">
    <citation type="submission" date="2020-06" db="EMBL/GenBank/DDBJ databases">
        <authorList>
            <consortium name="Plant Systems Biology data submission"/>
        </authorList>
    </citation>
    <scope>NUCLEOTIDE SEQUENCE</scope>
    <source>
        <strain evidence="7">D6</strain>
    </source>
</reference>
<dbReference type="SUPFAM" id="SSF90209">
    <property type="entry name" value="Ran binding protein zinc finger-like"/>
    <property type="match status" value="1"/>
</dbReference>
<name>A0A9N8H8A5_9STRA</name>
<feature type="compositionally biased region" description="Pro residues" evidence="5">
    <location>
        <begin position="40"/>
        <end position="51"/>
    </location>
</feature>
<evidence type="ECO:0000256" key="2">
    <source>
        <dbReference type="ARBA" id="ARBA00022771"/>
    </source>
</evidence>
<dbReference type="EMBL" id="CAICTM010000232">
    <property type="protein sequence ID" value="CAB9505493.1"/>
    <property type="molecule type" value="Genomic_DNA"/>
</dbReference>
<feature type="compositionally biased region" description="Polar residues" evidence="5">
    <location>
        <begin position="410"/>
        <end position="420"/>
    </location>
</feature>
<dbReference type="PROSITE" id="PS50199">
    <property type="entry name" value="ZF_RANBP2_2"/>
    <property type="match status" value="1"/>
</dbReference>
<dbReference type="InterPro" id="IPR036443">
    <property type="entry name" value="Znf_RanBP2_sf"/>
</dbReference>
<feature type="region of interest" description="Disordered" evidence="5">
    <location>
        <begin position="68"/>
        <end position="268"/>
    </location>
</feature>
<dbReference type="GO" id="GO:0008270">
    <property type="term" value="F:zinc ion binding"/>
    <property type="evidence" value="ECO:0007669"/>
    <property type="project" value="UniProtKB-KW"/>
</dbReference>
<evidence type="ECO:0000313" key="7">
    <source>
        <dbReference type="EMBL" id="CAB9505493.1"/>
    </source>
</evidence>
<organism evidence="7 8">
    <name type="scientific">Seminavis robusta</name>
    <dbReference type="NCBI Taxonomy" id="568900"/>
    <lineage>
        <taxon>Eukaryota</taxon>
        <taxon>Sar</taxon>
        <taxon>Stramenopiles</taxon>
        <taxon>Ochrophyta</taxon>
        <taxon>Bacillariophyta</taxon>
        <taxon>Bacillariophyceae</taxon>
        <taxon>Bacillariophycidae</taxon>
        <taxon>Naviculales</taxon>
        <taxon>Naviculaceae</taxon>
        <taxon>Seminavis</taxon>
    </lineage>
</organism>
<gene>
    <name evidence="7" type="ORF">SEMRO_233_G094110.1</name>
</gene>
<sequence length="633" mass="70627">MPGSVTADDAEEWSCGTCTFLNKPLFLSCEMCGQARPSQRPSPPRRQPSPAPLVDRYTDYVEVEVDEPIVGGGGGFHRLDDVSGNSNDRAPRSVQRHHSTVNITGTLIMTDDPADYETQDGKKPGEVSDNEEVEPELELELELDVRRRQEDDPSIEDDPSLDDSIDRRAPVPLHHEPTPHYRDGRDRFHERPQHRRARTVADPHYTNEPPRRHPSREYCRESFSSRASSSYHHHAAHHPQQLHQAPPSTSSRKSHGSQHTLPTQYMSSSSRIGIEEANDDVSDISGMSGSYSNSARHYHHPHPHSTRGGDYMGNGSGRHHLMSDRSMPSSTRNMGFQPLHHHQHQHQHQHPHQSMPRQHHHQEAVQAHFPQRNGLPVITAPPRRLMGDHSHGSYCSSPAAPPRGTRRPTLNQPHHPQQPSFRRAPSVQAVSTRNLGAIPPLQPQQPYHPDARSVCSNNTSLSRAPSVAALPSSNTACANGVFLPPITPPPVPTMDMPTDVNVMEVFVKDHQAAERRAAAGMDHSRRRSTEVVRKDRASMLDSLSRNNNFASNRSIGGSGMVLGTSTRRMDQPSSRALGSSSRQFEDASVNHPGEMLDSEALDSPNTRKERRKERRKMKGAVRTLMATMRISNK</sequence>
<proteinExistence type="predicted"/>
<evidence type="ECO:0000256" key="4">
    <source>
        <dbReference type="PROSITE-ProRule" id="PRU00322"/>
    </source>
</evidence>
<keyword evidence="2 4" id="KW-0863">Zinc-finger</keyword>
<feature type="compositionally biased region" description="Acidic residues" evidence="5">
    <location>
        <begin position="128"/>
        <end position="142"/>
    </location>
</feature>
<protein>
    <recommendedName>
        <fullName evidence="6">RanBP2-type domain-containing protein</fullName>
    </recommendedName>
</protein>
<evidence type="ECO:0000259" key="6">
    <source>
        <dbReference type="PROSITE" id="PS50199"/>
    </source>
</evidence>
<feature type="compositionally biased region" description="Basic residues" evidence="5">
    <location>
        <begin position="339"/>
        <end position="351"/>
    </location>
</feature>
<dbReference type="InterPro" id="IPR001876">
    <property type="entry name" value="Znf_RanBP2"/>
</dbReference>
<evidence type="ECO:0000256" key="1">
    <source>
        <dbReference type="ARBA" id="ARBA00022723"/>
    </source>
</evidence>
<feature type="region of interest" description="Disordered" evidence="5">
    <location>
        <begin position="33"/>
        <end position="55"/>
    </location>
</feature>
<dbReference type="Gene3D" id="2.30.30.380">
    <property type="entry name" value="Zn-finger domain of Sec23/24"/>
    <property type="match status" value="1"/>
</dbReference>
<keyword evidence="3" id="KW-0862">Zinc</keyword>
<evidence type="ECO:0000256" key="5">
    <source>
        <dbReference type="SAM" id="MobiDB-lite"/>
    </source>
</evidence>
<feature type="region of interest" description="Disordered" evidence="5">
    <location>
        <begin position="551"/>
        <end position="618"/>
    </location>
</feature>
<feature type="region of interest" description="Disordered" evidence="5">
    <location>
        <begin position="293"/>
        <end position="458"/>
    </location>
</feature>
<comment type="caution">
    <text evidence="7">The sequence shown here is derived from an EMBL/GenBank/DDBJ whole genome shotgun (WGS) entry which is preliminary data.</text>
</comment>
<feature type="compositionally biased region" description="Basic residues" evidence="5">
    <location>
        <begin position="296"/>
        <end position="305"/>
    </location>
</feature>
<feature type="compositionally biased region" description="Polar residues" evidence="5">
    <location>
        <begin position="257"/>
        <end position="268"/>
    </location>
</feature>
<feature type="compositionally biased region" description="Polar residues" evidence="5">
    <location>
        <begin position="563"/>
        <end position="582"/>
    </location>
</feature>